<proteinExistence type="predicted"/>
<evidence type="ECO:0000313" key="1">
    <source>
        <dbReference type="EMBL" id="SEK80292.1"/>
    </source>
</evidence>
<evidence type="ECO:0008006" key="3">
    <source>
        <dbReference type="Google" id="ProtNLM"/>
    </source>
</evidence>
<dbReference type="Gene3D" id="3.40.50.10320">
    <property type="entry name" value="LmbE-like"/>
    <property type="match status" value="1"/>
</dbReference>
<dbReference type="AlphaFoldDB" id="A0A1H7K0J9"/>
<protein>
    <recommendedName>
        <fullName evidence="3">GlcNAc-PI de-N-acetylase</fullName>
    </recommendedName>
</protein>
<dbReference type="Proteomes" id="UP000198620">
    <property type="component" value="Unassembled WGS sequence"/>
</dbReference>
<dbReference type="InterPro" id="IPR024078">
    <property type="entry name" value="LmbE-like_dom_sf"/>
</dbReference>
<name>A0A1H7K0J9_9PROT</name>
<dbReference type="EMBL" id="FOBH01000003">
    <property type="protein sequence ID" value="SEK80292.1"/>
    <property type="molecule type" value="Genomic_DNA"/>
</dbReference>
<keyword evidence="2" id="KW-1185">Reference proteome</keyword>
<dbReference type="SUPFAM" id="SSF102588">
    <property type="entry name" value="LmbE-like"/>
    <property type="match status" value="1"/>
</dbReference>
<evidence type="ECO:0000313" key="2">
    <source>
        <dbReference type="Proteomes" id="UP000198620"/>
    </source>
</evidence>
<gene>
    <name evidence="1" type="ORF">SAMN05216387_10365</name>
</gene>
<accession>A0A1H7K0J9</accession>
<dbReference type="STRING" id="1233.SAMN05216387_10365"/>
<dbReference type="RefSeq" id="WP_090827876.1">
    <property type="nucleotide sequence ID" value="NZ_FOBH01000003.1"/>
</dbReference>
<organism evidence="1 2">
    <name type="scientific">Nitrosovibrio tenuis</name>
    <dbReference type="NCBI Taxonomy" id="1233"/>
    <lineage>
        <taxon>Bacteria</taxon>
        <taxon>Pseudomonadati</taxon>
        <taxon>Pseudomonadota</taxon>
        <taxon>Betaproteobacteria</taxon>
        <taxon>Nitrosomonadales</taxon>
        <taxon>Nitrosomonadaceae</taxon>
        <taxon>Nitrosovibrio</taxon>
    </lineage>
</organism>
<dbReference type="OrthoDB" id="8565401at2"/>
<sequence>MPDKRSLLVISHPGHELRLYGWIDQVQPVICILTDGSGGEGVPRLDKTLDVLRALGAEIGPICGELSDRRIYEKILHHKYYLFDRLCKRLARLIVTYDIDIVVSDAMEGYNPTHDLCEVLVQAAVAIANKKKHPITRHYTFPLMGDPRQAARDGENAQTAPRAIARHTIELIPLQFKHKLETIRDYASSAGEKLQQEIEHAFHTYGEHAFACEYLFRAPVPKQALEQSFTQAKPFYETYGEKQVAAGRYQCVIRFREHILPLMNRLYARIPAALPADQQQ</sequence>
<reference evidence="1 2" key="1">
    <citation type="submission" date="2016-10" db="EMBL/GenBank/DDBJ databases">
        <authorList>
            <person name="de Groot N.N."/>
        </authorList>
    </citation>
    <scope>NUCLEOTIDE SEQUENCE [LARGE SCALE GENOMIC DNA]</scope>
    <source>
        <strain evidence="1 2">Nv1</strain>
    </source>
</reference>